<dbReference type="OrthoDB" id="5186531at2"/>
<dbReference type="Proteomes" id="UP000191200">
    <property type="component" value="Chromosome"/>
</dbReference>
<evidence type="ECO:0000313" key="2">
    <source>
        <dbReference type="Proteomes" id="UP000191200"/>
    </source>
</evidence>
<dbReference type="KEGG" id="vte:BHY08_10055"/>
<sequence>MLLEEINKATNKELKDKGLVSNILKEMKILEIELDIYSSQLKDSYYCLPERPDISFYLLWMSVNRAYRDFYLKNKTMDSETVMGAEMVNKITNHLSDQISSTHTIESLMIEYINNYGEQMFNFISNIILKGLCTEKYCKENSLTSKSYTTSQFKTMKNRFENVVKAIEETYLKKYYDNLNDIKQDINKTKVLIESSAINHSILRSLSKQLSELLKREKVKFSQGSFFEEIQLSDNDFVMMYYQTLNAIRNSNIHGNGNSRLSSPNAKKKYMKSSEVTYLAAYFYFGLEMYMLGEVTLKDLSIFEENLKII</sequence>
<protein>
    <submittedName>
        <fullName evidence="1">Uncharacterized protein</fullName>
    </submittedName>
</protein>
<organism evidence="1 2">
    <name type="scientific">Vagococcus teuberi</name>
    <dbReference type="NCBI Taxonomy" id="519472"/>
    <lineage>
        <taxon>Bacteria</taxon>
        <taxon>Bacillati</taxon>
        <taxon>Bacillota</taxon>
        <taxon>Bacilli</taxon>
        <taxon>Lactobacillales</taxon>
        <taxon>Enterococcaceae</taxon>
        <taxon>Vagococcus</taxon>
    </lineage>
</organism>
<accession>A0A1J0A866</accession>
<proteinExistence type="predicted"/>
<reference evidence="1 2" key="1">
    <citation type="submission" date="2016-09" db="EMBL/GenBank/DDBJ databases">
        <title>Vagococcus teuberi sp. nov., isolated from the Malian artisanal sour milk fene.</title>
        <authorList>
            <person name="Wullschleger S."/>
            <person name="Seifert C."/>
            <person name="Baumgartner S."/>
            <person name="Lacroix C."/>
            <person name="Bonfoh B."/>
            <person name="Stevens M.J."/>
            <person name="Meile L."/>
        </authorList>
    </citation>
    <scope>NUCLEOTIDE SEQUENCE [LARGE SCALE GENOMIC DNA]</scope>
    <source>
        <strain evidence="1 2">DSM 21459</strain>
    </source>
</reference>
<evidence type="ECO:0000313" key="1">
    <source>
        <dbReference type="EMBL" id="APB32122.1"/>
    </source>
</evidence>
<dbReference type="RefSeq" id="WP_071457730.1">
    <property type="nucleotide sequence ID" value="NZ_CP017267.1"/>
</dbReference>
<keyword evidence="2" id="KW-1185">Reference proteome</keyword>
<dbReference type="AlphaFoldDB" id="A0A1J0A866"/>
<name>A0A1J0A866_9ENTE</name>
<gene>
    <name evidence="1" type="ORF">BHY08_10055</name>
</gene>
<dbReference type="EMBL" id="CP017267">
    <property type="protein sequence ID" value="APB32122.1"/>
    <property type="molecule type" value="Genomic_DNA"/>
</dbReference>